<evidence type="ECO:0000313" key="2">
    <source>
        <dbReference type="Proteomes" id="UP001064048"/>
    </source>
</evidence>
<gene>
    <name evidence="1" type="ORF">MSG28_002920</name>
</gene>
<sequence>MNGYTKTNGHSYDMEDGSVFLFTSESVGEGHPDKMCDQISDAILDAHLRQDPNAKVACETVTKTGMVLLCGEITSKANVDYQKVVRETVKHIGYDDSSKGFDWRTLNLLLAIEEQSVNIANAFESREEIDIGAGDQKLDLKLFEFKYLILMGMLGSGFDYKTCSVMLALDQQSPNIAAGVHENRNEEEVGAGDQGLMFGYATDETEECMPLTVVLAHKLNQKIADLRRNGEFWWARPDSKTQITLETLREEIKEKVIKEVIPAQYIDEKTVVHINPCGLFIIGGPQSDAGLTGRKIIVDTYGGWGAHGGGAFSGKDFTKVDRSAAYAARWVAKSLVKAGLCRRCMVQVAYAIGVAEPLSITVFDYGTSHKTQQELLRIAPTSKINLSFYGSARRHCSQYQVRIALFEPQHHIRGIRPSVQDDRAVSKARLLLHGLDEALVNTTSMECSRNIAEFNTVLKQVYNKSIVTGIAKSNINVPDSSTSENMHVQRILDETITEDHQEEAGEKSNEVFISKSPNVSLPPDSIVDNTKNSETIIVDTVTDKSIARLNEGNNRVQKKAVILKEKDWDADLRALAIASVAKSNINVPDSSTSENMHVQHDKSKQPYGIGGGVPDAASTLTPPRPGRRPPAALCDITGTGRLINPKLTCDDKNNRRPRRAGPERKPRQAYSAKQLERLEAEFKLDKYLSVSKRMELSKALGLTEVQIKTWFQNRRTKWKKQLTNHSYTAGASSDMGSEHYCLRWNNHQSNLLGVFSQLLHDESLVDVTLACSEGASIRAHKVKGLAEMTTLSAAGIDTRNVPEPMEECQSQDTKECQEPHERLDGGVKWERDERRDAKDMRDARDREGKDPRDTRDTRVRENRESRDIRDHRLDREPRDLREHRDHREVRESREPRESRDLREPREPREHREPQDPRDLREVPRDLRDNRDRDSKEATEASPPRISPLLSVRRFRSEASVERLLPTHPALPKDEPPDEPMRPSSPEDDTVSIRSNGAQNDNIGINMTINSHGGVLGTRYSPVEQRLSSLKKEVDWDRSNEDKAGESSSDYRIQHESEYEGSARVRIEEGERGYPCIHCGAAFPHQSKLTRHILTTHTLDTLKYRDAILSRPLGLPLMAQFADSPYMSMPTEESPIDLDLGPVEPGNVVLCKFCGKSFPDVSSLIAHLPVHTGDRPFKCEFCGKAFKLRHHMKDHCRVHTVVSGYDMRFAEHPKSHSAAKPHCYADLVAVAGIAGVPIAKKDSETIRVQTGTYFLLYDFLDYFEKDGPSFLQREKFLEIVQTIFKDFSDIKREAIVFQYTDWEEITDGYLNQKMIADIVGDYFFVCPTNYFAEVLADSGVDVYYYYFTHRTSTSLWGEWMGVMHGDEMEYVFGHPLNIKPNKPDEKWPLYSKASPHYYTYTADGTSGPAGPRGPRASACAFWNDFLNKLNELEHVPCDGAVTGPYSSVAGTTLPVIQLVEYKIESDFLLRVTAEACQAWRPAAASRLRIASRNDHKEDRNDRIRNSADLDRSGTEHLLTGYQNAYIDIVQESLRCHYQHMLSSYVMTRNCVLRVTAEACQAWRPAAASRLRIASRNDHKEDRNDRIRNSADLDRSGTEHLLTGYQNAFIDIVQESLRCHYQHMLSSYVLKSNKLTISGRNVNPIQKCVCSILMKLVGLVFLVIFAVGAYIIMMRVLQNTDNNLSTGIYIVSGNRQTSNVSVEQDDLEIYIRLKNKTKHSITKREKRNAINDETFDDIKFNKAKDVIIKYDTICKENNQDKICKDLVEKLKMVIDDDQKKTVLHKDTHDTKNMQDSFSKTPKEVTKRETKPIVFGRNTKQASTPSVQSHRKSFKGCSESSFSCGNNNNMQSTCFTKEQRCNNIVNCPNHKDEVECNMLAPSLHEKPLFAISNTEGYLMRNFKGNWYAVCKNPYVWAHDACRRETGLIIRPPFIQMVNIDPVSRVNYLNIGQGGQMHTSDTCFNSSAVYNLALENRLFGRNKRFLVKGHPYRLMFYGNRRKRHDNEFNGDESSFKNSNFVYADGKLIICEKWKCQYGQIANIGKIERVKKFVRASAKEEKMHVR</sequence>
<accession>A0ACC0JJR5</accession>
<reference evidence="1 2" key="1">
    <citation type="journal article" date="2022" name="Genome Biol. Evol.">
        <title>The Spruce Budworm Genome: Reconstructing the Evolutionary History of Antifreeze Proteins.</title>
        <authorList>
            <person name="Beliveau C."/>
            <person name="Gagne P."/>
            <person name="Picq S."/>
            <person name="Vernygora O."/>
            <person name="Keeling C.I."/>
            <person name="Pinkney K."/>
            <person name="Doucet D."/>
            <person name="Wen F."/>
            <person name="Johnston J.S."/>
            <person name="Maaroufi H."/>
            <person name="Boyle B."/>
            <person name="Laroche J."/>
            <person name="Dewar K."/>
            <person name="Juretic N."/>
            <person name="Blackburn G."/>
            <person name="Nisole A."/>
            <person name="Brunet B."/>
            <person name="Brandao M."/>
            <person name="Lumley L."/>
            <person name="Duan J."/>
            <person name="Quan G."/>
            <person name="Lucarotti C.J."/>
            <person name="Roe A.D."/>
            <person name="Sperling F.A.H."/>
            <person name="Levesque R.C."/>
            <person name="Cusson M."/>
        </authorList>
    </citation>
    <scope>NUCLEOTIDE SEQUENCE [LARGE SCALE GENOMIC DNA]</scope>
    <source>
        <strain evidence="1">Glfc:IPQL:Cfum</strain>
    </source>
</reference>
<comment type="caution">
    <text evidence="1">The sequence shown here is derived from an EMBL/GenBank/DDBJ whole genome shotgun (WGS) entry which is preliminary data.</text>
</comment>
<proteinExistence type="predicted"/>
<keyword evidence="2" id="KW-1185">Reference proteome</keyword>
<organism evidence="1 2">
    <name type="scientific">Choristoneura fumiferana</name>
    <name type="common">Spruce budworm moth</name>
    <name type="synonym">Archips fumiferana</name>
    <dbReference type="NCBI Taxonomy" id="7141"/>
    <lineage>
        <taxon>Eukaryota</taxon>
        <taxon>Metazoa</taxon>
        <taxon>Ecdysozoa</taxon>
        <taxon>Arthropoda</taxon>
        <taxon>Hexapoda</taxon>
        <taxon>Insecta</taxon>
        <taxon>Pterygota</taxon>
        <taxon>Neoptera</taxon>
        <taxon>Endopterygota</taxon>
        <taxon>Lepidoptera</taxon>
        <taxon>Glossata</taxon>
        <taxon>Ditrysia</taxon>
        <taxon>Tortricoidea</taxon>
        <taxon>Tortricidae</taxon>
        <taxon>Tortricinae</taxon>
        <taxon>Choristoneura</taxon>
    </lineage>
</organism>
<dbReference type="Proteomes" id="UP001064048">
    <property type="component" value="Chromosome 4"/>
</dbReference>
<evidence type="ECO:0000313" key="1">
    <source>
        <dbReference type="EMBL" id="KAI8424416.1"/>
    </source>
</evidence>
<name>A0ACC0JJR5_CHOFU</name>
<protein>
    <submittedName>
        <fullName evidence="1">Uncharacterized protein</fullName>
    </submittedName>
</protein>
<dbReference type="EMBL" id="CM046104">
    <property type="protein sequence ID" value="KAI8424416.1"/>
    <property type="molecule type" value="Genomic_DNA"/>
</dbReference>